<evidence type="ECO:0000256" key="2">
    <source>
        <dbReference type="SAM" id="Phobius"/>
    </source>
</evidence>
<feature type="transmembrane region" description="Helical" evidence="2">
    <location>
        <begin position="33"/>
        <end position="54"/>
    </location>
</feature>
<dbReference type="InterPro" id="IPR005133">
    <property type="entry name" value="PhaG_MnhG_YufB"/>
</dbReference>
<sequence length="101" mass="11490">MNYVTYFILILSWLFLIFGMIAIFKLKNVYTRILTAATIDTVASFLMLFALMFAAAQYAYGIRLFVLIIFLMITNPISSHVNIRSAYLIGVPIHEMDGGKK</sequence>
<dbReference type="Proteomes" id="UP001431532">
    <property type="component" value="Unassembled WGS sequence"/>
</dbReference>
<keyword evidence="4" id="KW-1185">Reference proteome</keyword>
<reference evidence="3" key="1">
    <citation type="submission" date="2023-05" db="EMBL/GenBank/DDBJ databases">
        <title>Mariniplasma microaerophilum sp. nov., a novel anaerobic mollicute isolated from terrestrial mud volcano, Taman Peninsula, Russia.</title>
        <authorList>
            <person name="Khomyakova M.A."/>
            <person name="Merkel A.Y."/>
            <person name="Slobodkin A.I."/>
        </authorList>
    </citation>
    <scope>NUCLEOTIDE SEQUENCE</scope>
    <source>
        <strain evidence="3">M4Ah</strain>
    </source>
</reference>
<dbReference type="GO" id="GO:0015385">
    <property type="term" value="F:sodium:proton antiporter activity"/>
    <property type="evidence" value="ECO:0007669"/>
    <property type="project" value="TreeGrafter"/>
</dbReference>
<dbReference type="AlphaFoldDB" id="A0AAW6U594"/>
<dbReference type="EMBL" id="JASCXW010000015">
    <property type="protein sequence ID" value="MDI6453030.1"/>
    <property type="molecule type" value="Genomic_DNA"/>
</dbReference>
<comment type="caution">
    <text evidence="3">The sequence shown here is derived from an EMBL/GenBank/DDBJ whole genome shotgun (WGS) entry which is preliminary data.</text>
</comment>
<keyword evidence="2" id="KW-0472">Membrane</keyword>
<evidence type="ECO:0000256" key="1">
    <source>
        <dbReference type="ARBA" id="ARBA00008404"/>
    </source>
</evidence>
<proteinExistence type="inferred from homology"/>
<dbReference type="PANTHER" id="PTHR34703">
    <property type="entry name" value="ANTIPORTER SUBUNIT MNHG2-RELATED"/>
    <property type="match status" value="1"/>
</dbReference>
<dbReference type="RefSeq" id="WP_282839458.1">
    <property type="nucleotide sequence ID" value="NZ_JASCXW010000015.1"/>
</dbReference>
<comment type="similarity">
    <text evidence="1">Belongs to the CPA3 antiporters (TC 2.A.63) subunit G family.</text>
</comment>
<protein>
    <submittedName>
        <fullName evidence="3">Monovalent cation/H(+) antiporter subunit G</fullName>
    </submittedName>
</protein>
<dbReference type="Pfam" id="PF03334">
    <property type="entry name" value="PhaG_MnhG_YufB"/>
    <property type="match status" value="1"/>
</dbReference>
<evidence type="ECO:0000313" key="3">
    <source>
        <dbReference type="EMBL" id="MDI6453030.1"/>
    </source>
</evidence>
<accession>A0AAW6U594</accession>
<organism evidence="3 4">
    <name type="scientific">Peloplasma aerotolerans</name>
    <dbReference type="NCBI Taxonomy" id="3044389"/>
    <lineage>
        <taxon>Bacteria</taxon>
        <taxon>Bacillati</taxon>
        <taxon>Mycoplasmatota</taxon>
        <taxon>Mollicutes</taxon>
        <taxon>Acholeplasmatales</taxon>
        <taxon>Acholeplasmataceae</taxon>
        <taxon>Peloplasma</taxon>
    </lineage>
</organism>
<feature type="transmembrane region" description="Helical" evidence="2">
    <location>
        <begin position="6"/>
        <end position="26"/>
    </location>
</feature>
<evidence type="ECO:0000313" key="4">
    <source>
        <dbReference type="Proteomes" id="UP001431532"/>
    </source>
</evidence>
<keyword evidence="2" id="KW-0812">Transmembrane</keyword>
<feature type="transmembrane region" description="Helical" evidence="2">
    <location>
        <begin position="60"/>
        <end position="78"/>
    </location>
</feature>
<keyword evidence="2" id="KW-1133">Transmembrane helix</keyword>
<gene>
    <name evidence="3" type="ORF">QJ521_05610</name>
</gene>
<dbReference type="PANTHER" id="PTHR34703:SF1">
    <property type="entry name" value="ANTIPORTER SUBUNIT MNHG2-RELATED"/>
    <property type="match status" value="1"/>
</dbReference>
<name>A0AAW6U594_9MOLU</name>